<gene>
    <name evidence="2" type="primary">AlNc14C133G7029</name>
    <name evidence="2" type="ORF">ALNC14_079260</name>
</gene>
<dbReference type="EMBL" id="FR824178">
    <property type="protein sequence ID" value="CCA21783.1"/>
    <property type="molecule type" value="Genomic_DNA"/>
</dbReference>
<dbReference type="InterPro" id="IPR043502">
    <property type="entry name" value="DNA/RNA_pol_sf"/>
</dbReference>
<dbReference type="Pfam" id="PF17919">
    <property type="entry name" value="RT_RNaseH_2"/>
    <property type="match status" value="1"/>
</dbReference>
<evidence type="ECO:0000313" key="2">
    <source>
        <dbReference type="EMBL" id="CCA21783.1"/>
    </source>
</evidence>
<dbReference type="PANTHER" id="PTHR33064:SF37">
    <property type="entry name" value="RIBONUCLEASE H"/>
    <property type="match status" value="1"/>
</dbReference>
<dbReference type="InterPro" id="IPR051320">
    <property type="entry name" value="Viral_Replic_Matur_Polypro"/>
</dbReference>
<dbReference type="SUPFAM" id="SSF56672">
    <property type="entry name" value="DNA/RNA polymerases"/>
    <property type="match status" value="1"/>
</dbReference>
<reference evidence="2" key="2">
    <citation type="submission" date="2011-02" db="EMBL/GenBank/DDBJ databases">
        <authorList>
            <person name="MacLean D."/>
        </authorList>
    </citation>
    <scope>NUCLEOTIDE SEQUENCE</scope>
</reference>
<evidence type="ECO:0000259" key="1">
    <source>
        <dbReference type="Pfam" id="PF17919"/>
    </source>
</evidence>
<proteinExistence type="predicted"/>
<organism evidence="2">
    <name type="scientific">Albugo laibachii Nc14</name>
    <dbReference type="NCBI Taxonomy" id="890382"/>
    <lineage>
        <taxon>Eukaryota</taxon>
        <taxon>Sar</taxon>
        <taxon>Stramenopiles</taxon>
        <taxon>Oomycota</taxon>
        <taxon>Peronosporomycetes</taxon>
        <taxon>Albuginales</taxon>
        <taxon>Albuginaceae</taxon>
        <taxon>Albugo</taxon>
    </lineage>
</organism>
<dbReference type="PANTHER" id="PTHR33064">
    <property type="entry name" value="POL PROTEIN"/>
    <property type="match status" value="1"/>
</dbReference>
<protein>
    <submittedName>
        <fullName evidence="2">AlNc14C133G7029 protein</fullName>
    </submittedName>
</protein>
<dbReference type="HOGENOM" id="CLU_1597471_0_0_1"/>
<reference evidence="2" key="1">
    <citation type="journal article" date="2011" name="PLoS Biol.">
        <title>Gene gain and loss during evolution of obligate parasitism in the white rust pathogen of Arabidopsis thaliana.</title>
        <authorList>
            <person name="Kemen E."/>
            <person name="Gardiner A."/>
            <person name="Schultz-Larsen T."/>
            <person name="Kemen A.C."/>
            <person name="Balmuth A.L."/>
            <person name="Robert-Seilaniantz A."/>
            <person name="Bailey K."/>
            <person name="Holub E."/>
            <person name="Studholme D.J."/>
            <person name="Maclean D."/>
            <person name="Jones J.D."/>
        </authorList>
    </citation>
    <scope>NUCLEOTIDE SEQUENCE</scope>
</reference>
<dbReference type="InterPro" id="IPR043128">
    <property type="entry name" value="Rev_trsase/Diguanyl_cyclase"/>
</dbReference>
<dbReference type="Gene3D" id="3.30.70.270">
    <property type="match status" value="1"/>
</dbReference>
<accession>F0WKH9</accession>
<name>F0WKH9_9STRA</name>
<sequence length="140" mass="15593">MKHDPEGIVALVNLSSPTNGQESQQFLCGLGWMRTSIPVYNSIVATLVEAMERAYKLAGGRKGYQVKRLNIDAIGWTEKEEDCLARAKQALSKSVELSHLDISKQLCVFTDASDRHWGAVITQVPKHDRTKSMDAQDHQP</sequence>
<feature type="domain" description="Reverse transcriptase/retrotransposon-derived protein RNase H-like" evidence="1">
    <location>
        <begin position="76"/>
        <end position="129"/>
    </location>
</feature>
<dbReference type="InterPro" id="IPR041577">
    <property type="entry name" value="RT_RNaseH_2"/>
</dbReference>
<dbReference type="AlphaFoldDB" id="F0WKH9"/>